<dbReference type="EMBL" id="MN738789">
    <property type="protein sequence ID" value="QHT37055.1"/>
    <property type="molecule type" value="Genomic_DNA"/>
</dbReference>
<reference evidence="1" key="1">
    <citation type="journal article" date="2020" name="Nature">
        <title>Giant virus diversity and host interactions through global metagenomics.</title>
        <authorList>
            <person name="Schulz F."/>
            <person name="Roux S."/>
            <person name="Paez-Espino D."/>
            <person name="Jungbluth S."/>
            <person name="Walsh D.A."/>
            <person name="Denef V.J."/>
            <person name="McMahon K.D."/>
            <person name="Konstantinidis K.T."/>
            <person name="Eloe-Fadrosh E.A."/>
            <person name="Kyrpides N.C."/>
            <person name="Woyke T."/>
        </authorList>
    </citation>
    <scope>NUCLEOTIDE SEQUENCE</scope>
    <source>
        <strain evidence="1">GVMAG-S-ERX555967-131</strain>
    </source>
</reference>
<protein>
    <submittedName>
        <fullName evidence="1">Uncharacterized protein</fullName>
    </submittedName>
</protein>
<dbReference type="AlphaFoldDB" id="A0A6C0FD08"/>
<organism evidence="1">
    <name type="scientific">viral metagenome</name>
    <dbReference type="NCBI Taxonomy" id="1070528"/>
    <lineage>
        <taxon>unclassified sequences</taxon>
        <taxon>metagenomes</taxon>
        <taxon>organismal metagenomes</taxon>
    </lineage>
</organism>
<name>A0A6C0FD08_9ZZZZ</name>
<evidence type="ECO:0000313" key="1">
    <source>
        <dbReference type="EMBL" id="QHT37055.1"/>
    </source>
</evidence>
<sequence>MTPYSYEILSITINDKQISAPYSINLKEISAYILPLIYKYNANANANANGSYNVVIKLKDKKNTLTVKGTVHAKNLTNKILKMILIKNPKISNNLSRFLESQNGPLKIYYAPSSFRISKKRKRNNVIT</sequence>
<proteinExistence type="predicted"/>
<accession>A0A6C0FD08</accession>